<dbReference type="EMBL" id="MLJW01000012">
    <property type="protein sequence ID" value="OIR14241.1"/>
    <property type="molecule type" value="Genomic_DNA"/>
</dbReference>
<evidence type="ECO:0000313" key="1">
    <source>
        <dbReference type="EMBL" id="OIR14241.1"/>
    </source>
</evidence>
<sequence>MLSLLCTDFMLKQFAVIFLFAAFAVQTFNKAIVVFNYYTNTAAFAKNCENKARPMLHCNGRCQMMKKLKQEENKDKQNPERRNENKNEVLYCSKNSFSIEQYNIITIITYPRFNNSNTKEISSDFFQPPRA</sequence>
<proteinExistence type="predicted"/>
<comment type="caution">
    <text evidence="1">The sequence shown here is derived from an EMBL/GenBank/DDBJ whole genome shotgun (WGS) entry which is preliminary data.</text>
</comment>
<name>A0A1J5T066_9ZZZZ</name>
<organism evidence="1">
    <name type="scientific">mine drainage metagenome</name>
    <dbReference type="NCBI Taxonomy" id="410659"/>
    <lineage>
        <taxon>unclassified sequences</taxon>
        <taxon>metagenomes</taxon>
        <taxon>ecological metagenomes</taxon>
    </lineage>
</organism>
<reference evidence="1" key="1">
    <citation type="submission" date="2016-10" db="EMBL/GenBank/DDBJ databases">
        <title>Sequence of Gallionella enrichment culture.</title>
        <authorList>
            <person name="Poehlein A."/>
            <person name="Muehling M."/>
            <person name="Daniel R."/>
        </authorList>
    </citation>
    <scope>NUCLEOTIDE SEQUENCE</scope>
</reference>
<protein>
    <submittedName>
        <fullName evidence="1">Uncharacterized protein</fullName>
    </submittedName>
</protein>
<gene>
    <name evidence="1" type="ORF">GALL_47080</name>
</gene>
<dbReference type="AlphaFoldDB" id="A0A1J5T066"/>
<accession>A0A1J5T066</accession>